<sequence>MCWRAYLGPGAGQSNGNINPYAAPARTSDLRGLPATYIDVGGLDLLRNECAEFAHRLAESDVQVEFHILPGVPHGFESAGDISIARRALRERARARFAAES</sequence>
<evidence type="ECO:0000313" key="2">
    <source>
        <dbReference type="Proteomes" id="UP001153332"/>
    </source>
</evidence>
<proteinExistence type="predicted"/>
<evidence type="ECO:0000313" key="1">
    <source>
        <dbReference type="EMBL" id="KAJ8121891.1"/>
    </source>
</evidence>
<organism evidence="1 2">
    <name type="scientific">Lasiodiplodia mahajangana</name>
    <dbReference type="NCBI Taxonomy" id="1108764"/>
    <lineage>
        <taxon>Eukaryota</taxon>
        <taxon>Fungi</taxon>
        <taxon>Dikarya</taxon>
        <taxon>Ascomycota</taxon>
        <taxon>Pezizomycotina</taxon>
        <taxon>Dothideomycetes</taxon>
        <taxon>Dothideomycetes incertae sedis</taxon>
        <taxon>Botryosphaeriales</taxon>
        <taxon>Botryosphaeriaceae</taxon>
        <taxon>Lasiodiplodia</taxon>
    </lineage>
</organism>
<reference evidence="1" key="1">
    <citation type="submission" date="2022-12" db="EMBL/GenBank/DDBJ databases">
        <title>Genome Sequence of Lasiodiplodia mahajangana.</title>
        <authorList>
            <person name="Buettner E."/>
        </authorList>
    </citation>
    <scope>NUCLEOTIDE SEQUENCE</scope>
    <source>
        <strain evidence="1">VT137</strain>
    </source>
</reference>
<accession>A0ACC2J3B3</accession>
<dbReference type="Proteomes" id="UP001153332">
    <property type="component" value="Unassembled WGS sequence"/>
</dbReference>
<dbReference type="EMBL" id="JAPUUL010003703">
    <property type="protein sequence ID" value="KAJ8121891.1"/>
    <property type="molecule type" value="Genomic_DNA"/>
</dbReference>
<gene>
    <name evidence="1" type="ORF">O1611_g9981</name>
</gene>
<keyword evidence="2" id="KW-1185">Reference proteome</keyword>
<comment type="caution">
    <text evidence="1">The sequence shown here is derived from an EMBL/GenBank/DDBJ whole genome shotgun (WGS) entry which is preliminary data.</text>
</comment>
<name>A0ACC2J3B3_9PEZI</name>
<protein>
    <submittedName>
        <fullName evidence="1">Uncharacterized protein</fullName>
    </submittedName>
</protein>